<keyword evidence="2 7" id="KW-0813">Transport</keyword>
<evidence type="ECO:0000256" key="1">
    <source>
        <dbReference type="ARBA" id="ARBA00004651"/>
    </source>
</evidence>
<evidence type="ECO:0000256" key="6">
    <source>
        <dbReference type="ARBA" id="ARBA00023136"/>
    </source>
</evidence>
<dbReference type="InterPro" id="IPR000515">
    <property type="entry name" value="MetI-like"/>
</dbReference>
<reference evidence="9" key="1">
    <citation type="submission" date="2022-02" db="EMBL/GenBank/DDBJ databases">
        <title>Paenibacillus sp. MBLB1832 Whole Genome Shotgun Sequencing.</title>
        <authorList>
            <person name="Hwang C.Y."/>
            <person name="Cho E.-S."/>
            <person name="Seo M.-J."/>
        </authorList>
    </citation>
    <scope>NUCLEOTIDE SEQUENCE</scope>
    <source>
        <strain evidence="9">MBLB1832</strain>
    </source>
</reference>
<feature type="domain" description="ABC transmembrane type-1" evidence="8">
    <location>
        <begin position="78"/>
        <end position="280"/>
    </location>
</feature>
<name>A0AA96LPC4_9BACL</name>
<dbReference type="EMBL" id="CP130319">
    <property type="protein sequence ID" value="WNR45767.1"/>
    <property type="molecule type" value="Genomic_DNA"/>
</dbReference>
<keyword evidence="6 7" id="KW-0472">Membrane</keyword>
<dbReference type="InterPro" id="IPR035906">
    <property type="entry name" value="MetI-like_sf"/>
</dbReference>
<dbReference type="GO" id="GO:0055085">
    <property type="term" value="P:transmembrane transport"/>
    <property type="evidence" value="ECO:0007669"/>
    <property type="project" value="InterPro"/>
</dbReference>
<comment type="similarity">
    <text evidence="7">Belongs to the binding-protein-dependent transport system permease family.</text>
</comment>
<gene>
    <name evidence="9" type="ORF">MJB10_06605</name>
</gene>
<dbReference type="KEGG" id="proo:MJB10_06605"/>
<dbReference type="PROSITE" id="PS50928">
    <property type="entry name" value="ABC_TM1"/>
    <property type="match status" value="1"/>
</dbReference>
<evidence type="ECO:0000256" key="3">
    <source>
        <dbReference type="ARBA" id="ARBA00022475"/>
    </source>
</evidence>
<dbReference type="PANTHER" id="PTHR43744:SF9">
    <property type="entry name" value="POLYGALACTURONAN_RHAMNOGALACTURONAN TRANSPORT SYSTEM PERMEASE PROTEIN YTCP"/>
    <property type="match status" value="1"/>
</dbReference>
<dbReference type="CDD" id="cd06261">
    <property type="entry name" value="TM_PBP2"/>
    <property type="match status" value="1"/>
</dbReference>
<keyword evidence="5 7" id="KW-1133">Transmembrane helix</keyword>
<evidence type="ECO:0000256" key="7">
    <source>
        <dbReference type="RuleBase" id="RU363032"/>
    </source>
</evidence>
<feature type="transmembrane region" description="Helical" evidence="7">
    <location>
        <begin position="145"/>
        <end position="165"/>
    </location>
</feature>
<feature type="transmembrane region" description="Helical" evidence="7">
    <location>
        <begin position="114"/>
        <end position="133"/>
    </location>
</feature>
<dbReference type="SUPFAM" id="SSF161098">
    <property type="entry name" value="MetI-like"/>
    <property type="match status" value="1"/>
</dbReference>
<feature type="transmembrane region" description="Helical" evidence="7">
    <location>
        <begin position="21"/>
        <end position="42"/>
    </location>
</feature>
<organism evidence="9 10">
    <name type="scientific">Paenibacillus roseopurpureus</name>
    <dbReference type="NCBI Taxonomy" id="2918901"/>
    <lineage>
        <taxon>Bacteria</taxon>
        <taxon>Bacillati</taxon>
        <taxon>Bacillota</taxon>
        <taxon>Bacilli</taxon>
        <taxon>Bacillales</taxon>
        <taxon>Paenibacillaceae</taxon>
        <taxon>Paenibacillus</taxon>
    </lineage>
</organism>
<dbReference type="Pfam" id="PF00528">
    <property type="entry name" value="BPD_transp_1"/>
    <property type="match status" value="1"/>
</dbReference>
<dbReference type="RefSeq" id="WP_314802784.1">
    <property type="nucleotide sequence ID" value="NZ_CP130319.1"/>
</dbReference>
<keyword evidence="3" id="KW-1003">Cell membrane</keyword>
<dbReference type="Gene3D" id="1.10.3720.10">
    <property type="entry name" value="MetI-like"/>
    <property type="match status" value="1"/>
</dbReference>
<feature type="transmembrane region" description="Helical" evidence="7">
    <location>
        <begin position="186"/>
        <end position="208"/>
    </location>
</feature>
<proteinExistence type="inferred from homology"/>
<keyword evidence="4 7" id="KW-0812">Transmembrane</keyword>
<accession>A0AA96LPC4</accession>
<feature type="transmembrane region" description="Helical" evidence="7">
    <location>
        <begin position="260"/>
        <end position="280"/>
    </location>
</feature>
<dbReference type="Proteomes" id="UP001304650">
    <property type="component" value="Chromosome"/>
</dbReference>
<dbReference type="GO" id="GO:0005886">
    <property type="term" value="C:plasma membrane"/>
    <property type="evidence" value="ECO:0007669"/>
    <property type="project" value="UniProtKB-SubCell"/>
</dbReference>
<evidence type="ECO:0000313" key="9">
    <source>
        <dbReference type="EMBL" id="WNR45767.1"/>
    </source>
</evidence>
<evidence type="ECO:0000256" key="5">
    <source>
        <dbReference type="ARBA" id="ARBA00022989"/>
    </source>
</evidence>
<keyword evidence="10" id="KW-1185">Reference proteome</keyword>
<evidence type="ECO:0000256" key="4">
    <source>
        <dbReference type="ARBA" id="ARBA00022692"/>
    </source>
</evidence>
<evidence type="ECO:0000259" key="8">
    <source>
        <dbReference type="PROSITE" id="PS50928"/>
    </source>
</evidence>
<sequence length="295" mass="32711">MADIKIKQSPAERLFDVINGGFLLVVAAFIMIPVLHVVAGAFSSTNAIVQGQVGIWPVAFSWDNIHYVIANSAFWKSFQISILVVTIGTLLNIVLTVLTAYPLSKHDLKWRQGVIIYILITMIFQAPLIPTFLVVKQLGMLNTLWALIIPSAISAFNMILCLTFFRSLPEELFEAARVDGMGEYRILYQIAVPLSKPIMVTLMLFYAVGHWNNFFSALIYVTKPTLRPLQLYLYNVINGGSTNESSSALLESAMTVSPQGIQMATIVISTVPIVLIYPFIQKHFIKGALVGSLKE</sequence>
<feature type="transmembrane region" description="Helical" evidence="7">
    <location>
        <begin position="80"/>
        <end position="102"/>
    </location>
</feature>
<protein>
    <submittedName>
        <fullName evidence="9">Carbohydrate ABC transporter permease</fullName>
    </submittedName>
</protein>
<comment type="subcellular location">
    <subcellularLocation>
        <location evidence="1 7">Cell membrane</location>
        <topology evidence="1 7">Multi-pass membrane protein</topology>
    </subcellularLocation>
</comment>
<evidence type="ECO:0000256" key="2">
    <source>
        <dbReference type="ARBA" id="ARBA00022448"/>
    </source>
</evidence>
<dbReference type="AlphaFoldDB" id="A0AA96LPC4"/>
<evidence type="ECO:0000313" key="10">
    <source>
        <dbReference type="Proteomes" id="UP001304650"/>
    </source>
</evidence>
<dbReference type="PANTHER" id="PTHR43744">
    <property type="entry name" value="ABC TRANSPORTER PERMEASE PROTEIN MG189-RELATED-RELATED"/>
    <property type="match status" value="1"/>
</dbReference>